<dbReference type="InterPro" id="IPR011990">
    <property type="entry name" value="TPR-like_helical_dom_sf"/>
</dbReference>
<dbReference type="Pfam" id="PF13429">
    <property type="entry name" value="TPR_15"/>
    <property type="match status" value="1"/>
</dbReference>
<accession>A0A2T5P710</accession>
<dbReference type="Gene3D" id="1.25.40.10">
    <property type="entry name" value="Tetratricopeptide repeat domain"/>
    <property type="match status" value="2"/>
</dbReference>
<keyword evidence="1" id="KW-1133">Transmembrane helix</keyword>
<evidence type="ECO:0000256" key="1">
    <source>
        <dbReference type="SAM" id="Phobius"/>
    </source>
</evidence>
<evidence type="ECO:0000313" key="4">
    <source>
        <dbReference type="Proteomes" id="UP000244064"/>
    </source>
</evidence>
<organism evidence="3 4">
    <name type="scientific">Pseudomonas mangrovi</name>
    <dbReference type="NCBI Taxonomy" id="2161748"/>
    <lineage>
        <taxon>Bacteria</taxon>
        <taxon>Pseudomonadati</taxon>
        <taxon>Pseudomonadota</taxon>
        <taxon>Gammaproteobacteria</taxon>
        <taxon>Pseudomonadales</taxon>
        <taxon>Pseudomonadaceae</taxon>
        <taxon>Pseudomonas</taxon>
    </lineage>
</organism>
<dbReference type="AlphaFoldDB" id="A0A2T5P710"/>
<evidence type="ECO:0000259" key="2">
    <source>
        <dbReference type="Pfam" id="PF24604"/>
    </source>
</evidence>
<proteinExistence type="predicted"/>
<dbReference type="InterPro" id="IPR057306">
    <property type="entry name" value="B-barrel_PelB_C"/>
</dbReference>
<dbReference type="SUPFAM" id="SSF48452">
    <property type="entry name" value="TPR-like"/>
    <property type="match status" value="2"/>
</dbReference>
<name>A0A2T5P710_9PSED</name>
<reference evidence="3 4" key="1">
    <citation type="submission" date="2018-04" db="EMBL/GenBank/DDBJ databases">
        <title>Pseudomonas sp. nov., isolated from mangrove soil.</title>
        <authorList>
            <person name="Chen C."/>
        </authorList>
    </citation>
    <scope>NUCLEOTIDE SEQUENCE [LARGE SCALE GENOMIC DNA]</scope>
    <source>
        <strain evidence="3 4">TC-11</strain>
    </source>
</reference>
<feature type="transmembrane region" description="Helical" evidence="1">
    <location>
        <begin position="12"/>
        <end position="33"/>
    </location>
</feature>
<sequence length="1185" mass="133973">MRDSSATKSVRLLKPWTLILAAAAVAGLLLLTYHGEEVFLPDGQRPDAVSANYAELLLAAHPEDVGLRQELIQLLIDLSEYARARRHLLDWQQPDPLLAGYYQLEIDALTALHGGTEEMLQSARQQMLAFDRSKLPLEQLKRLARHALVLSLPGLAADVYLELAQREPDARREHLQEAGRWYLAGNRPADAGAVYYELMLASERPEERLHYLQQAYAGLLAAGQGERASLLLADELERLNQLELDPAWLESGVQVAMGSRRFDLAERIVHLWRAAQPSNPNALQAEFRLHLAFGDIQGAWEVGQLLLAERPQDADLLQQMAQLGEWGGHNDEALGYWVRYLELRADPKAQEHAWRLALQLFDFDRGIPLLTGLTVHRRLSDLELDALIYAHESRGTPEQAELWLRDYLRSYPQHRLAWLRLLQNLENTQQYQAEAQTWAALAKHFPLSIAERVDWAEIHWKLFDPSSAWEVLDVDASDIDDPDYWRVRAGLAWELERDDELLFAYEQMVARKISLTFAEESQLIALYRPLQPRRALDMLVASWQRTGDPQRLLEALPLAEQLDDWTLFRQLVQDALATPATARLAAVLLAQGTLAQHEGRLSDAERIYRQGLARFPADSQFRERLLWLFVDQGRTAELPLLLEQWRAQARRDSRLWLPFAAASQMLGRHDEALAWYRRYLQGNARDWLIQAAYADALEASGRFEQAQRLRRVLVGSFRKTPGEDAPQRYGTWLRMLASSHSHQAASRTALKWQDGSPAMLQLWFDRLMDQLDATNQEAQKDAWLAWARGRGLQVERYDRIQEALRSWNRATLEQMLASREMDPAQRVEALRRLGEGGQALGEALSSLGSGQPQAVREQLWRQALEMHERSPQGIRLAWQQQDFGGLDLDGPQLTVARYMGNDWYASLDLANGRYDSALLDSAALGRETSALLELRRDLADGSLQLSVDSSLRSDQDRHGLGVSRLWTLDSRNELEVGLDWQRESINSGLMRALGSQDALWVAGRHNFTARDQLAWSAARRRYSTRYGDSLGDGFAYGVELNHVMQFEGPTWVLRTGVDYQDNALGSALLTDLPSLAGGPLRADEAVAADLLQEEYGQLYLGSSWRRGFPGALNRTRGQYTWLVDVLAGWQWTDSTFNYGVSTGLGLEVLGDDELAFTVGYQSAPQGGDGEAGGTLGVSYSLRFGR</sequence>
<dbReference type="RefSeq" id="WP_108107975.1">
    <property type="nucleotide sequence ID" value="NZ_QASN01000020.1"/>
</dbReference>
<keyword evidence="1" id="KW-0472">Membrane</keyword>
<comment type="caution">
    <text evidence="3">The sequence shown here is derived from an EMBL/GenBank/DDBJ whole genome shotgun (WGS) entry which is preliminary data.</text>
</comment>
<dbReference type="Pfam" id="PF24604">
    <property type="entry name" value="B-barrel_PelB_C"/>
    <property type="match status" value="1"/>
</dbReference>
<protein>
    <submittedName>
        <fullName evidence="3">Biofilm formation protein PelB</fullName>
    </submittedName>
</protein>
<gene>
    <name evidence="3" type="ORF">DBO85_14520</name>
</gene>
<dbReference type="EMBL" id="QASN01000020">
    <property type="protein sequence ID" value="PTU73530.1"/>
    <property type="molecule type" value="Genomic_DNA"/>
</dbReference>
<feature type="domain" description="PelB C-terminal" evidence="2">
    <location>
        <begin position="868"/>
        <end position="1182"/>
    </location>
</feature>
<keyword evidence="4" id="KW-1185">Reference proteome</keyword>
<dbReference type="OrthoDB" id="8565469at2"/>
<dbReference type="Proteomes" id="UP000244064">
    <property type="component" value="Unassembled WGS sequence"/>
</dbReference>
<evidence type="ECO:0000313" key="3">
    <source>
        <dbReference type="EMBL" id="PTU73530.1"/>
    </source>
</evidence>
<keyword evidence="1" id="KW-0812">Transmembrane</keyword>